<dbReference type="Pfam" id="PF16335">
    <property type="entry name" value="GtaA_6_Hairpin"/>
    <property type="match status" value="1"/>
</dbReference>
<dbReference type="RefSeq" id="WP_013570415.1">
    <property type="nucleotide sequence ID" value="NC_014963.1"/>
</dbReference>
<evidence type="ECO:0000259" key="3">
    <source>
        <dbReference type="Pfam" id="PF16335"/>
    </source>
</evidence>
<dbReference type="InterPro" id="IPR033433">
    <property type="entry name" value="GtaA_N"/>
</dbReference>
<dbReference type="InterPro" id="IPR012341">
    <property type="entry name" value="6hp_glycosidase-like_sf"/>
</dbReference>
<evidence type="ECO:0000313" key="6">
    <source>
        <dbReference type="Proteomes" id="UP000006844"/>
    </source>
</evidence>
<dbReference type="PANTHER" id="PTHR31987">
    <property type="entry name" value="GLUTAMINASE A-RELATED"/>
    <property type="match status" value="1"/>
</dbReference>
<gene>
    <name evidence="5" type="ordered locus">AciPR4_3936</name>
</gene>
<keyword evidence="1" id="KW-0732">Signal</keyword>
<organism evidence="5 6">
    <name type="scientific">Terriglobus saanensis (strain ATCC BAA-1853 / DSM 23119 / SP1PR4)</name>
    <dbReference type="NCBI Taxonomy" id="401053"/>
    <lineage>
        <taxon>Bacteria</taxon>
        <taxon>Pseudomonadati</taxon>
        <taxon>Acidobacteriota</taxon>
        <taxon>Terriglobia</taxon>
        <taxon>Terriglobales</taxon>
        <taxon>Acidobacteriaceae</taxon>
        <taxon>Terriglobus</taxon>
    </lineage>
</organism>
<dbReference type="Pfam" id="PF17168">
    <property type="entry name" value="DUF5127"/>
    <property type="match status" value="1"/>
</dbReference>
<feature type="domain" description="Glutaminase A N-terminal" evidence="4">
    <location>
        <begin position="96"/>
        <end position="319"/>
    </location>
</feature>
<dbReference type="EMBL" id="CP002467">
    <property type="protein sequence ID" value="ADV84685.1"/>
    <property type="molecule type" value="Genomic_DNA"/>
</dbReference>
<proteinExistence type="predicted"/>
<evidence type="ECO:0000259" key="4">
    <source>
        <dbReference type="Pfam" id="PF17168"/>
    </source>
</evidence>
<name>E8V2Y8_TERSS</name>
<dbReference type="Pfam" id="PF16334">
    <property type="entry name" value="DUF4964"/>
    <property type="match status" value="1"/>
</dbReference>
<dbReference type="InterPro" id="IPR032515">
    <property type="entry name" value="DUF4964"/>
</dbReference>
<dbReference type="AlphaFoldDB" id="E8V2Y8"/>
<sequence length="684" mass="76523">MKQFLLLAVAVTFSVGHVVAQNERAPATPLIAFDPYFSVWSMTDKLTDQGTKHWTGSDQPMRGLLRVDGKVYRWMGRDPREAAAMEQKSLTIAPLHTIYTFEAGGVRLTATFLTPSIPTDLDLLAQPVTYLTWKVASTDGQHHSTEIYLGIDARIAVNSSDQQVTWSSAHTTGLRVLSVGSRDQQTLNRSGDNLRADWGYFHLAVPDDELATLAAASTEKNTDGFPSSKDDDMEMPQTAGNAPLLSVTFPIDLVGPETAERHVLLSFTQDYAIEYLDRKLRAYWRHNGEPVPQMLASAERNYPAIETRSAKFDADLMSDMEKAGGPVYARLTALAFRQTLAANGLATDVDGTPLQFPKENFSNGCISTVDVLYPASPFFLFFSPTLLEAQLKPVMAYSALPRWKWPFAPHDLGQYPLANGQVYGGGERTEEDQMPVEESGNMLIMIAAMGRAQGDMHFAKEYWPILTKWAEYLRAKGLDPENQLSTDDFAGHLAHNANLSIKAIDALGAYADMARALGRNDIARDYSRAAKDMATKWETMAKEGDHYKLAFDSANTWSQKYNLVWDRLLSLNLFPPRVRQTELTYYATKLQTYGLPLDSRKDYTKLDWQLWTATLSTDRAQFDALVTPLGKWLDETPTRVPLTDWYDTRTGKQEGFQARSVVGGLYIKALSDDVLAKKWRTRTE</sequence>
<keyword evidence="6" id="KW-1185">Reference proteome</keyword>
<dbReference type="Proteomes" id="UP000006844">
    <property type="component" value="Chromosome"/>
</dbReference>
<dbReference type="Gene3D" id="1.50.10.10">
    <property type="match status" value="1"/>
</dbReference>
<dbReference type="HOGENOM" id="CLU_008020_2_0_0"/>
<evidence type="ECO:0000313" key="5">
    <source>
        <dbReference type="EMBL" id="ADV84685.1"/>
    </source>
</evidence>
<feature type="domain" description="Glutaminase A central" evidence="3">
    <location>
        <begin position="325"/>
        <end position="668"/>
    </location>
</feature>
<dbReference type="InterPro" id="IPR008928">
    <property type="entry name" value="6-hairpin_glycosidase_sf"/>
</dbReference>
<feature type="signal peptide" evidence="1">
    <location>
        <begin position="1"/>
        <end position="20"/>
    </location>
</feature>
<evidence type="ECO:0008006" key="7">
    <source>
        <dbReference type="Google" id="ProtNLM"/>
    </source>
</evidence>
<dbReference type="STRING" id="401053.AciPR4_3936"/>
<dbReference type="eggNOG" id="COG3387">
    <property type="taxonomic scope" value="Bacteria"/>
</dbReference>
<feature type="chain" id="PRO_5003229121" description="Glutaminase" evidence="1">
    <location>
        <begin position="21"/>
        <end position="684"/>
    </location>
</feature>
<dbReference type="GO" id="GO:0005975">
    <property type="term" value="P:carbohydrate metabolic process"/>
    <property type="evidence" value="ECO:0007669"/>
    <property type="project" value="InterPro"/>
</dbReference>
<evidence type="ECO:0000259" key="2">
    <source>
        <dbReference type="Pfam" id="PF16334"/>
    </source>
</evidence>
<evidence type="ECO:0000256" key="1">
    <source>
        <dbReference type="SAM" id="SignalP"/>
    </source>
</evidence>
<dbReference type="PANTHER" id="PTHR31987:SF1">
    <property type="entry name" value="GLUTAMINASE A"/>
    <property type="match status" value="1"/>
</dbReference>
<dbReference type="InterPro" id="IPR032514">
    <property type="entry name" value="GtaA_central"/>
</dbReference>
<accession>E8V2Y8</accession>
<dbReference type="KEGG" id="tsa:AciPR4_3936"/>
<reference evidence="5 6" key="1">
    <citation type="journal article" date="2012" name="Stand. Genomic Sci.">
        <title>Complete genome sequence of Terriglobus saanensis type strain SP1PR4(T), an Acidobacteria from tundra soil.</title>
        <authorList>
            <person name="Rawat S.R."/>
            <person name="Mannisto M.K."/>
            <person name="Starovoytov V."/>
            <person name="Goodwin L."/>
            <person name="Nolan M."/>
            <person name="Hauser L."/>
            <person name="Land M."/>
            <person name="Davenport K.W."/>
            <person name="Woyke T."/>
            <person name="Haggblom M.M."/>
        </authorList>
    </citation>
    <scope>NUCLEOTIDE SEQUENCE</scope>
    <source>
        <strain evidence="6">ATCC BAA-1853 / DSM 23119 / SP1PR4</strain>
    </source>
</reference>
<protein>
    <recommendedName>
        <fullName evidence="7">Glutaminase</fullName>
    </recommendedName>
</protein>
<dbReference type="InterPro" id="IPR052743">
    <property type="entry name" value="Glutaminase_GtaA"/>
</dbReference>
<feature type="domain" description="DUF4964" evidence="2">
    <location>
        <begin position="20"/>
        <end position="78"/>
    </location>
</feature>
<dbReference type="SUPFAM" id="SSF48208">
    <property type="entry name" value="Six-hairpin glycosidases"/>
    <property type="match status" value="1"/>
</dbReference>